<feature type="domain" description="SAM" evidence="2">
    <location>
        <begin position="25"/>
        <end position="88"/>
    </location>
</feature>
<feature type="region of interest" description="Disordered" evidence="1">
    <location>
        <begin position="244"/>
        <end position="278"/>
    </location>
</feature>
<proteinExistence type="predicted"/>
<evidence type="ECO:0000259" key="2">
    <source>
        <dbReference type="PROSITE" id="PS50105"/>
    </source>
</evidence>
<dbReference type="GeneID" id="101845126"/>
<sequence>MADNVIRREVQRRDDPFGIPACFYWTVDEVADWIDSIGYGKYKENFRSHFINGRKLLTVDSCVLPKMGITHFGDILALARLIRDQLHISRKVKDFNHMYPHVRRSYIAAPHPSGTLRKAISYQRHAREVENIVQARFNFLKKRNYYYSGWSMEPWWDEKLKQEEEQRTYLAGQSANTKPSIGSSLQDRLREAALRESKSTDQPGPPSQQSLQSQRRRSSTDQVGVVSVRDGRILGQVSWTKVDVKKSDGRKLSGGSGGSMSELKEARGRKVKNKRSHNGPYLPIVFHWKQMEETKGYPQLENVDMPSVC</sequence>
<dbReference type="SMART" id="SM00454">
    <property type="entry name" value="SAM"/>
    <property type="match status" value="1"/>
</dbReference>
<gene>
    <name evidence="4" type="primary">LOC101845126</name>
</gene>
<dbReference type="PANTHER" id="PTHR46829:SF1">
    <property type="entry name" value="STERILE ALPHA MOTIF DOMAIN-CONTAINING PROTEIN 15"/>
    <property type="match status" value="1"/>
</dbReference>
<accession>A0ABM0K1Y7</accession>
<dbReference type="Proteomes" id="UP000694888">
    <property type="component" value="Unplaced"/>
</dbReference>
<dbReference type="PANTHER" id="PTHR46829">
    <property type="entry name" value="STERILE ALPHA MOTIF DOMAIN-CONTAINING PROTEIN 15"/>
    <property type="match status" value="1"/>
</dbReference>
<dbReference type="PROSITE" id="PS50105">
    <property type="entry name" value="SAM_DOMAIN"/>
    <property type="match status" value="1"/>
</dbReference>
<keyword evidence="3" id="KW-1185">Reference proteome</keyword>
<dbReference type="SUPFAM" id="SSF47769">
    <property type="entry name" value="SAM/Pointed domain"/>
    <property type="match status" value="1"/>
</dbReference>
<dbReference type="InterPro" id="IPR001660">
    <property type="entry name" value="SAM"/>
</dbReference>
<name>A0ABM0K1Y7_APLCA</name>
<protein>
    <submittedName>
        <fullName evidence="4">Uncharacterized protein LOC101845126</fullName>
    </submittedName>
</protein>
<evidence type="ECO:0000256" key="1">
    <source>
        <dbReference type="SAM" id="MobiDB-lite"/>
    </source>
</evidence>
<dbReference type="Gene3D" id="1.10.150.50">
    <property type="entry name" value="Transcription Factor, Ets-1"/>
    <property type="match status" value="1"/>
</dbReference>
<organism evidence="3 4">
    <name type="scientific">Aplysia californica</name>
    <name type="common">California sea hare</name>
    <dbReference type="NCBI Taxonomy" id="6500"/>
    <lineage>
        <taxon>Eukaryota</taxon>
        <taxon>Metazoa</taxon>
        <taxon>Spiralia</taxon>
        <taxon>Lophotrochozoa</taxon>
        <taxon>Mollusca</taxon>
        <taxon>Gastropoda</taxon>
        <taxon>Heterobranchia</taxon>
        <taxon>Euthyneura</taxon>
        <taxon>Tectipleura</taxon>
        <taxon>Aplysiida</taxon>
        <taxon>Aplysioidea</taxon>
        <taxon>Aplysiidae</taxon>
        <taxon>Aplysia</taxon>
    </lineage>
</organism>
<dbReference type="Pfam" id="PF00536">
    <property type="entry name" value="SAM_1"/>
    <property type="match status" value="1"/>
</dbReference>
<dbReference type="RefSeq" id="XP_005106830.1">
    <property type="nucleotide sequence ID" value="XM_005106773.3"/>
</dbReference>
<evidence type="ECO:0000313" key="3">
    <source>
        <dbReference type="Proteomes" id="UP000694888"/>
    </source>
</evidence>
<reference evidence="4" key="1">
    <citation type="submission" date="2025-08" db="UniProtKB">
        <authorList>
            <consortium name="RefSeq"/>
        </authorList>
    </citation>
    <scope>IDENTIFICATION</scope>
</reference>
<feature type="region of interest" description="Disordered" evidence="1">
    <location>
        <begin position="193"/>
        <end position="226"/>
    </location>
</feature>
<evidence type="ECO:0000313" key="4">
    <source>
        <dbReference type="RefSeq" id="XP_005106830.1"/>
    </source>
</evidence>
<dbReference type="InterPro" id="IPR013761">
    <property type="entry name" value="SAM/pointed_sf"/>
</dbReference>